<proteinExistence type="inferred from homology"/>
<dbReference type="SMART" id="SM00877">
    <property type="entry name" value="BMC"/>
    <property type="match status" value="1"/>
</dbReference>
<dbReference type="InterPro" id="IPR000249">
    <property type="entry name" value="BMC_dom"/>
</dbReference>
<evidence type="ECO:0000256" key="2">
    <source>
        <dbReference type="ARBA" id="ARBA00024446"/>
    </source>
</evidence>
<dbReference type="Gene3D" id="3.30.70.1710">
    <property type="match status" value="1"/>
</dbReference>
<dbReference type="PANTHER" id="PTHR33941:SF11">
    <property type="entry name" value="BACTERIAL MICROCOMPARTMENT SHELL PROTEIN PDUJ"/>
    <property type="match status" value="1"/>
</dbReference>
<keyword evidence="7" id="KW-1185">Reference proteome</keyword>
<dbReference type="CDD" id="cd07045">
    <property type="entry name" value="BMC_CcmK_like"/>
    <property type="match status" value="1"/>
</dbReference>
<dbReference type="InterPro" id="IPR050575">
    <property type="entry name" value="BMC_shell"/>
</dbReference>
<gene>
    <name evidence="6" type="ORF">J2Z44_001972</name>
</gene>
<reference evidence="6 7" key="1">
    <citation type="submission" date="2021-03" db="EMBL/GenBank/DDBJ databases">
        <title>Genomic Encyclopedia of Type Strains, Phase IV (KMG-IV): sequencing the most valuable type-strain genomes for metagenomic binning, comparative biology and taxonomic classification.</title>
        <authorList>
            <person name="Goeker M."/>
        </authorList>
    </citation>
    <scope>NUCLEOTIDE SEQUENCE [LARGE SCALE GENOMIC DNA]</scope>
    <source>
        <strain evidence="6 7">DSM 28650</strain>
    </source>
</reference>
<evidence type="ECO:0000256" key="3">
    <source>
        <dbReference type="PROSITE-ProRule" id="PRU01278"/>
    </source>
</evidence>
<comment type="caution">
    <text evidence="6">The sequence shown here is derived from an EMBL/GenBank/DDBJ whole genome shotgun (WGS) entry which is preliminary data.</text>
</comment>
<evidence type="ECO:0000313" key="7">
    <source>
        <dbReference type="Proteomes" id="UP001519308"/>
    </source>
</evidence>
<organism evidence="6 7">
    <name type="scientific">Clostridium punense</name>
    <dbReference type="NCBI Taxonomy" id="1054297"/>
    <lineage>
        <taxon>Bacteria</taxon>
        <taxon>Bacillati</taxon>
        <taxon>Bacillota</taxon>
        <taxon>Clostridia</taxon>
        <taxon>Eubacteriales</taxon>
        <taxon>Clostridiaceae</taxon>
        <taxon>Clostridium</taxon>
    </lineage>
</organism>
<dbReference type="Proteomes" id="UP001519308">
    <property type="component" value="Unassembled WGS sequence"/>
</dbReference>
<protein>
    <submittedName>
        <fullName evidence="6">Microcompartment protein CcmL/EutN</fullName>
    </submittedName>
</protein>
<comment type="similarity">
    <text evidence="3">Belongs to the bacterial microcompartments protein family.</text>
</comment>
<dbReference type="InterPro" id="IPR037233">
    <property type="entry name" value="CcmK-like_sf"/>
</dbReference>
<evidence type="ECO:0000313" key="6">
    <source>
        <dbReference type="EMBL" id="MBP2022171.1"/>
    </source>
</evidence>
<evidence type="ECO:0000256" key="1">
    <source>
        <dbReference type="ARBA" id="ARBA00024322"/>
    </source>
</evidence>
<dbReference type="Pfam" id="PF00936">
    <property type="entry name" value="BMC"/>
    <property type="match status" value="1"/>
</dbReference>
<dbReference type="PANTHER" id="PTHR33941">
    <property type="entry name" value="PROPANEDIOL UTILIZATION PROTEIN PDUA"/>
    <property type="match status" value="1"/>
</dbReference>
<dbReference type="RefSeq" id="WP_209649533.1">
    <property type="nucleotide sequence ID" value="NZ_JAGGLL010000013.1"/>
</dbReference>
<keyword evidence="2" id="KW-1283">Bacterial microcompartment</keyword>
<sequence length="239" mass="26443">MINSKLTRSNSTLGLIETTGFIGAVEALDVAAKSASVELVSCEFVKGGIVTILITGEVGSVKAAVEAAAIAVDKLGVLRNTHVIARADEGVWSILEKKETIEIFEDKNITEEKQSTLVEEKQEIKEAKEDDSARVDVTTLEQSSLVEDKSTIESTKEEEISLEDGKENLSENLEKDKNQVITKRQLSKSMKREELEALKVTELRSLARQLREELNISLTKKQIKFSKKEQLIEAILKGN</sequence>
<evidence type="ECO:0000259" key="5">
    <source>
        <dbReference type="PROSITE" id="PS51930"/>
    </source>
</evidence>
<evidence type="ECO:0000256" key="4">
    <source>
        <dbReference type="SAM" id="Coils"/>
    </source>
</evidence>
<keyword evidence="4" id="KW-0175">Coiled coil</keyword>
<dbReference type="PROSITE" id="PS51930">
    <property type="entry name" value="BMC_2"/>
    <property type="match status" value="1"/>
</dbReference>
<dbReference type="EMBL" id="JAGGLL010000013">
    <property type="protein sequence ID" value="MBP2022171.1"/>
    <property type="molecule type" value="Genomic_DNA"/>
</dbReference>
<dbReference type="InterPro" id="IPR044872">
    <property type="entry name" value="CcmK/CsoS1_BMC"/>
</dbReference>
<accession>A0ABS4K4W3</accession>
<feature type="coiled-coil region" evidence="4">
    <location>
        <begin position="110"/>
        <end position="172"/>
    </location>
</feature>
<feature type="domain" description="BMC" evidence="5">
    <location>
        <begin position="12"/>
        <end position="96"/>
    </location>
</feature>
<dbReference type="SUPFAM" id="SSF143414">
    <property type="entry name" value="CcmK-like"/>
    <property type="match status" value="1"/>
</dbReference>
<name>A0ABS4K4W3_9CLOT</name>
<comment type="subcellular location">
    <subcellularLocation>
        <location evidence="1">Bacterial microcompartment</location>
    </subcellularLocation>
</comment>